<dbReference type="EC" id="2.7.7.65" evidence="2"/>
<proteinExistence type="predicted"/>
<gene>
    <name evidence="6" type="ORF">FU839_06220</name>
</gene>
<accession>A0A5C8M0T4</accession>
<dbReference type="FunFam" id="3.30.70.270:FF:000001">
    <property type="entry name" value="Diguanylate cyclase domain protein"/>
    <property type="match status" value="1"/>
</dbReference>
<sequence>MHLPTLLLLTLLVNVMIGCYLAMVYLLRRHDQSFLLWSVACFVFVAGGCAAGARYYIDQPLITYLLADILLLLSPALVVTGLVLFLRGQLSARSKQQVALLLTLYLLPLSMLYQVNNASTALTSFSIAVIFMYAIVLLKKARLIPVFPIYVLQLFFAVHALLMLFQVVLVIPLIGEDYRAFSSPGLQWVLLGHVLLTTSTGLMLPLLSFSHTENQLLRLTELDDLTQLLNRREFLKRAEQALLQNRRLQYSVVVLMIDLDHFKQINDRWGHAIGDLALKKVADLLKVGLRTTDLIGRLGGEEFAVLMPHTSAEQASAIGQRLCERIAHHAWEIEARPVKLTVSVGGTSCVGALRDLKELLADADQALYQAKAQGRNRIVFGSEHI</sequence>
<dbReference type="SUPFAM" id="SSF55073">
    <property type="entry name" value="Nucleotide cyclase"/>
    <property type="match status" value="1"/>
</dbReference>
<dbReference type="PANTHER" id="PTHR45138:SF9">
    <property type="entry name" value="DIGUANYLATE CYCLASE DGCM-RELATED"/>
    <property type="match status" value="1"/>
</dbReference>
<feature type="transmembrane region" description="Helical" evidence="4">
    <location>
        <begin position="150"/>
        <end position="174"/>
    </location>
</feature>
<evidence type="ECO:0000256" key="1">
    <source>
        <dbReference type="ARBA" id="ARBA00001946"/>
    </source>
</evidence>
<dbReference type="InterPro" id="IPR029787">
    <property type="entry name" value="Nucleotide_cyclase"/>
</dbReference>
<keyword evidence="4" id="KW-0472">Membrane</keyword>
<dbReference type="InterPro" id="IPR043128">
    <property type="entry name" value="Rev_trsase/Diguanyl_cyclase"/>
</dbReference>
<feature type="transmembrane region" description="Helical" evidence="4">
    <location>
        <begin position="34"/>
        <end position="57"/>
    </location>
</feature>
<dbReference type="PANTHER" id="PTHR45138">
    <property type="entry name" value="REGULATORY COMPONENTS OF SENSORY TRANSDUCTION SYSTEM"/>
    <property type="match status" value="1"/>
</dbReference>
<dbReference type="OrthoDB" id="9813903at2"/>
<dbReference type="AlphaFoldDB" id="A0A5C8M0T4"/>
<evidence type="ECO:0000256" key="4">
    <source>
        <dbReference type="SAM" id="Phobius"/>
    </source>
</evidence>
<protein>
    <recommendedName>
        <fullName evidence="2">diguanylate cyclase</fullName>
        <ecNumber evidence="2">2.7.7.65</ecNumber>
    </recommendedName>
</protein>
<dbReference type="Proteomes" id="UP000321814">
    <property type="component" value="Unassembled WGS sequence"/>
</dbReference>
<dbReference type="SMART" id="SM00267">
    <property type="entry name" value="GGDEF"/>
    <property type="match status" value="1"/>
</dbReference>
<evidence type="ECO:0000256" key="2">
    <source>
        <dbReference type="ARBA" id="ARBA00012528"/>
    </source>
</evidence>
<evidence type="ECO:0000256" key="3">
    <source>
        <dbReference type="ARBA" id="ARBA00034247"/>
    </source>
</evidence>
<feature type="domain" description="GGDEF" evidence="5">
    <location>
        <begin position="250"/>
        <end position="383"/>
    </location>
</feature>
<keyword evidence="4" id="KW-1133">Transmembrane helix</keyword>
<feature type="transmembrane region" description="Helical" evidence="4">
    <location>
        <begin position="63"/>
        <end position="86"/>
    </location>
</feature>
<dbReference type="RefSeq" id="WP_147903673.1">
    <property type="nucleotide sequence ID" value="NZ_BAAAGC010000008.1"/>
</dbReference>
<comment type="caution">
    <text evidence="6">The sequence shown here is derived from an EMBL/GenBank/DDBJ whole genome shotgun (WGS) entry which is preliminary data.</text>
</comment>
<comment type="catalytic activity">
    <reaction evidence="3">
        <text>2 GTP = 3',3'-c-di-GMP + 2 diphosphate</text>
        <dbReference type="Rhea" id="RHEA:24898"/>
        <dbReference type="ChEBI" id="CHEBI:33019"/>
        <dbReference type="ChEBI" id="CHEBI:37565"/>
        <dbReference type="ChEBI" id="CHEBI:58805"/>
        <dbReference type="EC" id="2.7.7.65"/>
    </reaction>
</comment>
<name>A0A5C8M0T4_9GAMM</name>
<reference evidence="6 7" key="1">
    <citation type="submission" date="2019-08" db="EMBL/GenBank/DDBJ databases">
        <title>Draft genome analysis of Rheinheimera tangshanensis isolated from the roots of fresh rice plants (Oryza sativa).</title>
        <authorList>
            <person name="Yu Q."/>
            <person name="Qi Y."/>
            <person name="Zhang H."/>
            <person name="Pu J."/>
        </authorList>
    </citation>
    <scope>NUCLEOTIDE SEQUENCE [LARGE SCALE GENOMIC DNA]</scope>
    <source>
        <strain evidence="6 7">JA3-B52</strain>
    </source>
</reference>
<dbReference type="Gene3D" id="3.30.70.270">
    <property type="match status" value="1"/>
</dbReference>
<dbReference type="Pfam" id="PF00990">
    <property type="entry name" value="GGDEF"/>
    <property type="match status" value="1"/>
</dbReference>
<comment type="cofactor">
    <cofactor evidence="1">
        <name>Mg(2+)</name>
        <dbReference type="ChEBI" id="CHEBI:18420"/>
    </cofactor>
</comment>
<dbReference type="NCBIfam" id="TIGR00254">
    <property type="entry name" value="GGDEF"/>
    <property type="match status" value="1"/>
</dbReference>
<evidence type="ECO:0000313" key="6">
    <source>
        <dbReference type="EMBL" id="TXK81508.1"/>
    </source>
</evidence>
<dbReference type="GO" id="GO:0052621">
    <property type="term" value="F:diguanylate cyclase activity"/>
    <property type="evidence" value="ECO:0007669"/>
    <property type="project" value="UniProtKB-EC"/>
</dbReference>
<feature type="transmembrane region" description="Helical" evidence="4">
    <location>
        <begin position="186"/>
        <end position="209"/>
    </location>
</feature>
<dbReference type="InterPro" id="IPR000160">
    <property type="entry name" value="GGDEF_dom"/>
</dbReference>
<evidence type="ECO:0000259" key="5">
    <source>
        <dbReference type="PROSITE" id="PS50887"/>
    </source>
</evidence>
<keyword evidence="4" id="KW-0812">Transmembrane</keyword>
<dbReference type="EMBL" id="VRLR01000003">
    <property type="protein sequence ID" value="TXK81508.1"/>
    <property type="molecule type" value="Genomic_DNA"/>
</dbReference>
<feature type="transmembrane region" description="Helical" evidence="4">
    <location>
        <begin position="98"/>
        <end position="115"/>
    </location>
</feature>
<dbReference type="PROSITE" id="PS50887">
    <property type="entry name" value="GGDEF"/>
    <property type="match status" value="1"/>
</dbReference>
<dbReference type="InterPro" id="IPR050469">
    <property type="entry name" value="Diguanylate_Cyclase"/>
</dbReference>
<feature type="transmembrane region" description="Helical" evidence="4">
    <location>
        <begin position="6"/>
        <end position="27"/>
    </location>
</feature>
<dbReference type="CDD" id="cd01949">
    <property type="entry name" value="GGDEF"/>
    <property type="match status" value="1"/>
</dbReference>
<keyword evidence="7" id="KW-1185">Reference proteome</keyword>
<evidence type="ECO:0000313" key="7">
    <source>
        <dbReference type="Proteomes" id="UP000321814"/>
    </source>
</evidence>
<feature type="transmembrane region" description="Helical" evidence="4">
    <location>
        <begin position="121"/>
        <end position="138"/>
    </location>
</feature>
<organism evidence="6 7">
    <name type="scientific">Rheinheimera tangshanensis</name>
    <dbReference type="NCBI Taxonomy" id="400153"/>
    <lineage>
        <taxon>Bacteria</taxon>
        <taxon>Pseudomonadati</taxon>
        <taxon>Pseudomonadota</taxon>
        <taxon>Gammaproteobacteria</taxon>
        <taxon>Chromatiales</taxon>
        <taxon>Chromatiaceae</taxon>
        <taxon>Rheinheimera</taxon>
    </lineage>
</organism>